<sequence length="295" mass="32115">MLSQFSFDYFFWIVALGTMVLGFTSGLIGTSLVLEKQSQLGDAIGHAVYPGVIITFMLFQTRNTAILLVGAVVFGLIAFSIIQLIRRYTDFPYESILALVLSAFFSLGLLLYNVVQRNPQFQTVNFAGLNNYIMGQAAFLMWSDVRLIIIVSVVVVAVFMLLYPKIKLYLFDSIFAQTIGINSQWISHLLLLMCLLVIAVGLQAVGAKLISSMLVAPAIAAQQWTQSYGKMLGLAGVFGMVAAFIGTLLSTTISNIATGPMIVVVLTAIALLSLVFGTKGILADKLYTSHKEVSR</sequence>
<evidence type="ECO:0000313" key="11">
    <source>
        <dbReference type="Proteomes" id="UP000430975"/>
    </source>
</evidence>
<keyword evidence="4" id="KW-1003">Cell membrane</keyword>
<dbReference type="GO" id="GO:0010043">
    <property type="term" value="P:response to zinc ion"/>
    <property type="evidence" value="ECO:0007669"/>
    <property type="project" value="TreeGrafter"/>
</dbReference>
<keyword evidence="6 9" id="KW-1133">Transmembrane helix</keyword>
<gene>
    <name evidence="10" type="ORF">GIY09_05500</name>
</gene>
<evidence type="ECO:0000256" key="5">
    <source>
        <dbReference type="ARBA" id="ARBA00022692"/>
    </source>
</evidence>
<proteinExistence type="inferred from homology"/>
<dbReference type="Gene3D" id="1.10.3470.10">
    <property type="entry name" value="ABC transporter involved in vitamin B12 uptake, BtuC"/>
    <property type="match status" value="1"/>
</dbReference>
<dbReference type="AlphaFoldDB" id="A0A6I2GIK7"/>
<feature type="transmembrane region" description="Helical" evidence="9">
    <location>
        <begin position="186"/>
        <end position="210"/>
    </location>
</feature>
<keyword evidence="3 8" id="KW-0813">Transport</keyword>
<comment type="subcellular location">
    <subcellularLocation>
        <location evidence="1 8">Cell membrane</location>
        <topology evidence="1 8">Multi-pass membrane protein</topology>
    </subcellularLocation>
</comment>
<dbReference type="PANTHER" id="PTHR30477:SF3">
    <property type="entry name" value="METAL TRANSPORT SYSTEM MEMBRANE PROTEIN CT_069-RELATED"/>
    <property type="match status" value="1"/>
</dbReference>
<keyword evidence="11" id="KW-1185">Reference proteome</keyword>
<dbReference type="Proteomes" id="UP000430975">
    <property type="component" value="Unassembled WGS sequence"/>
</dbReference>
<accession>A0A6I2GIK7</accession>
<evidence type="ECO:0000313" key="10">
    <source>
        <dbReference type="EMBL" id="MRI85331.1"/>
    </source>
</evidence>
<name>A0A6I2GIK7_9LACT</name>
<evidence type="ECO:0000256" key="9">
    <source>
        <dbReference type="SAM" id="Phobius"/>
    </source>
</evidence>
<protein>
    <submittedName>
        <fullName evidence="10">Iron chelate uptake ABC transporter family permease subunit</fullName>
    </submittedName>
</protein>
<dbReference type="GO" id="GO:0055085">
    <property type="term" value="P:transmembrane transport"/>
    <property type="evidence" value="ECO:0007669"/>
    <property type="project" value="InterPro"/>
</dbReference>
<comment type="similarity">
    <text evidence="2 8">Belongs to the ABC-3 integral membrane protein family.</text>
</comment>
<feature type="transmembrane region" description="Helical" evidence="9">
    <location>
        <begin position="231"/>
        <end position="249"/>
    </location>
</feature>
<comment type="caution">
    <text evidence="10">The sequence shown here is derived from an EMBL/GenBank/DDBJ whole genome shotgun (WGS) entry which is preliminary data.</text>
</comment>
<dbReference type="GO" id="GO:0043190">
    <property type="term" value="C:ATP-binding cassette (ABC) transporter complex"/>
    <property type="evidence" value="ECO:0007669"/>
    <property type="project" value="InterPro"/>
</dbReference>
<feature type="transmembrane region" description="Helical" evidence="9">
    <location>
        <begin position="261"/>
        <end position="282"/>
    </location>
</feature>
<feature type="transmembrane region" description="Helical" evidence="9">
    <location>
        <begin position="65"/>
        <end position="84"/>
    </location>
</feature>
<keyword evidence="5 8" id="KW-0812">Transmembrane</keyword>
<evidence type="ECO:0000256" key="8">
    <source>
        <dbReference type="RuleBase" id="RU003943"/>
    </source>
</evidence>
<evidence type="ECO:0000256" key="1">
    <source>
        <dbReference type="ARBA" id="ARBA00004651"/>
    </source>
</evidence>
<dbReference type="Pfam" id="PF00950">
    <property type="entry name" value="ABC-3"/>
    <property type="match status" value="1"/>
</dbReference>
<feature type="transmembrane region" description="Helical" evidence="9">
    <location>
        <begin position="12"/>
        <end position="33"/>
    </location>
</feature>
<dbReference type="RefSeq" id="WP_153863430.1">
    <property type="nucleotide sequence ID" value="NZ_WJQS01000004.1"/>
</dbReference>
<evidence type="ECO:0000256" key="6">
    <source>
        <dbReference type="ARBA" id="ARBA00022989"/>
    </source>
</evidence>
<reference evidence="10 11" key="1">
    <citation type="submission" date="2019-11" db="EMBL/GenBank/DDBJ databases">
        <title>Characterisation of Fundicoccus ignavus gen. nov. sp. nov., a novel genus of the family Aerococcaceae isolated from bulk tank milk.</title>
        <authorList>
            <person name="Siebert A."/>
            <person name="Huptas C."/>
            <person name="Wenning M."/>
            <person name="Scherer S."/>
            <person name="Doll E.V."/>
        </authorList>
    </citation>
    <scope>NUCLEOTIDE SEQUENCE [LARGE SCALE GENOMIC DNA]</scope>
    <source>
        <strain evidence="10 11">WS4759</strain>
    </source>
</reference>
<evidence type="ECO:0000256" key="7">
    <source>
        <dbReference type="ARBA" id="ARBA00023136"/>
    </source>
</evidence>
<feature type="transmembrane region" description="Helical" evidence="9">
    <location>
        <begin position="121"/>
        <end position="140"/>
    </location>
</feature>
<dbReference type="EMBL" id="WJQS01000004">
    <property type="protein sequence ID" value="MRI85331.1"/>
    <property type="molecule type" value="Genomic_DNA"/>
</dbReference>
<dbReference type="SUPFAM" id="SSF81345">
    <property type="entry name" value="ABC transporter involved in vitamin B12 uptake, BtuC"/>
    <property type="match status" value="1"/>
</dbReference>
<dbReference type="PANTHER" id="PTHR30477">
    <property type="entry name" value="ABC-TRANSPORTER METAL-BINDING PROTEIN"/>
    <property type="match status" value="1"/>
</dbReference>
<evidence type="ECO:0000256" key="3">
    <source>
        <dbReference type="ARBA" id="ARBA00022448"/>
    </source>
</evidence>
<feature type="transmembrane region" description="Helical" evidence="9">
    <location>
        <begin position="147"/>
        <end position="166"/>
    </location>
</feature>
<evidence type="ECO:0000256" key="4">
    <source>
        <dbReference type="ARBA" id="ARBA00022475"/>
    </source>
</evidence>
<dbReference type="CDD" id="cd06550">
    <property type="entry name" value="TM_ABC_iron-siderophores_like"/>
    <property type="match status" value="1"/>
</dbReference>
<keyword evidence="7 9" id="KW-0472">Membrane</keyword>
<organism evidence="10 11">
    <name type="scientific">Fundicoccus ignavus</name>
    <dbReference type="NCBI Taxonomy" id="2664442"/>
    <lineage>
        <taxon>Bacteria</taxon>
        <taxon>Bacillati</taxon>
        <taxon>Bacillota</taxon>
        <taxon>Bacilli</taxon>
        <taxon>Lactobacillales</taxon>
        <taxon>Aerococcaceae</taxon>
        <taxon>Fundicoccus</taxon>
    </lineage>
</organism>
<feature type="transmembrane region" description="Helical" evidence="9">
    <location>
        <begin position="96"/>
        <end position="115"/>
    </location>
</feature>
<dbReference type="InterPro" id="IPR001626">
    <property type="entry name" value="ABC_TroCD"/>
</dbReference>
<evidence type="ECO:0000256" key="2">
    <source>
        <dbReference type="ARBA" id="ARBA00008034"/>
    </source>
</evidence>
<dbReference type="InterPro" id="IPR037294">
    <property type="entry name" value="ABC_BtuC-like"/>
</dbReference>